<name>A0A0E9WGJ1_ANGAN</name>
<protein>
    <submittedName>
        <fullName evidence="1">Uncharacterized protein</fullName>
    </submittedName>
</protein>
<dbReference type="EMBL" id="GBXM01019073">
    <property type="protein sequence ID" value="JAH89504.1"/>
    <property type="molecule type" value="Transcribed_RNA"/>
</dbReference>
<evidence type="ECO:0000313" key="1">
    <source>
        <dbReference type="EMBL" id="JAH89504.1"/>
    </source>
</evidence>
<dbReference type="AlphaFoldDB" id="A0A0E9WGJ1"/>
<accession>A0A0E9WGJ1</accession>
<sequence>MRVIRDEVRKVFCSHSLNCFLIFEKVVPQNVRGNMMFITLPLPLCFSAFPP</sequence>
<organism evidence="1">
    <name type="scientific">Anguilla anguilla</name>
    <name type="common">European freshwater eel</name>
    <name type="synonym">Muraena anguilla</name>
    <dbReference type="NCBI Taxonomy" id="7936"/>
    <lineage>
        <taxon>Eukaryota</taxon>
        <taxon>Metazoa</taxon>
        <taxon>Chordata</taxon>
        <taxon>Craniata</taxon>
        <taxon>Vertebrata</taxon>
        <taxon>Euteleostomi</taxon>
        <taxon>Actinopterygii</taxon>
        <taxon>Neopterygii</taxon>
        <taxon>Teleostei</taxon>
        <taxon>Anguilliformes</taxon>
        <taxon>Anguillidae</taxon>
        <taxon>Anguilla</taxon>
    </lineage>
</organism>
<proteinExistence type="predicted"/>
<reference evidence="1" key="1">
    <citation type="submission" date="2014-11" db="EMBL/GenBank/DDBJ databases">
        <authorList>
            <person name="Amaro Gonzalez C."/>
        </authorList>
    </citation>
    <scope>NUCLEOTIDE SEQUENCE</scope>
</reference>
<reference evidence="1" key="2">
    <citation type="journal article" date="2015" name="Fish Shellfish Immunol.">
        <title>Early steps in the European eel (Anguilla anguilla)-Vibrio vulnificus interaction in the gills: Role of the RtxA13 toxin.</title>
        <authorList>
            <person name="Callol A."/>
            <person name="Pajuelo D."/>
            <person name="Ebbesson L."/>
            <person name="Teles M."/>
            <person name="MacKenzie S."/>
            <person name="Amaro C."/>
        </authorList>
    </citation>
    <scope>NUCLEOTIDE SEQUENCE</scope>
</reference>